<feature type="region of interest" description="Disordered" evidence="1">
    <location>
        <begin position="134"/>
        <end position="159"/>
    </location>
</feature>
<feature type="compositionally biased region" description="Low complexity" evidence="1">
    <location>
        <begin position="179"/>
        <end position="188"/>
    </location>
</feature>
<dbReference type="EMBL" id="FJVC01000182">
    <property type="protein sequence ID" value="CZT44614.1"/>
    <property type="molecule type" value="Genomic_DNA"/>
</dbReference>
<organism evidence="2 3">
    <name type="scientific">Rhynchosporium secalis</name>
    <name type="common">Barley scald fungus</name>
    <dbReference type="NCBI Taxonomy" id="38038"/>
    <lineage>
        <taxon>Eukaryota</taxon>
        <taxon>Fungi</taxon>
        <taxon>Dikarya</taxon>
        <taxon>Ascomycota</taxon>
        <taxon>Pezizomycotina</taxon>
        <taxon>Leotiomycetes</taxon>
        <taxon>Helotiales</taxon>
        <taxon>Ploettnerulaceae</taxon>
        <taxon>Rhynchosporium</taxon>
    </lineage>
</organism>
<protein>
    <submittedName>
        <fullName evidence="2">Uncharacterized protein</fullName>
    </submittedName>
</protein>
<evidence type="ECO:0000256" key="1">
    <source>
        <dbReference type="SAM" id="MobiDB-lite"/>
    </source>
</evidence>
<sequence length="209" mass="23417">MRTVPETLHCQAKATNDVTTLLYHLPPYKYLSNTFLIQNIHGSSALIDSTTSFTSIGINYPTHHPPTLFTQRTPLHFPKRNQRVVSSPTRMYIYQKLPQALPLPIQARQTKSPEGSHRSLVLAFWSRWSPQSEIRKVDPGSTSTTRVHPDTSSTPQTNSTSYRSLLWHAQDSPLSSHIPLSDSPLPTITSPPPPLHVSQPLTPKSKLQT</sequence>
<reference evidence="3" key="1">
    <citation type="submission" date="2016-03" db="EMBL/GenBank/DDBJ databases">
        <authorList>
            <person name="Guldener U."/>
        </authorList>
    </citation>
    <scope>NUCLEOTIDE SEQUENCE [LARGE SCALE GENOMIC DNA]</scope>
</reference>
<feature type="compositionally biased region" description="Polar residues" evidence="1">
    <location>
        <begin position="140"/>
        <end position="159"/>
    </location>
</feature>
<feature type="compositionally biased region" description="Polar residues" evidence="1">
    <location>
        <begin position="199"/>
        <end position="209"/>
    </location>
</feature>
<dbReference type="AlphaFoldDB" id="A0A1E1M683"/>
<name>A0A1E1M683_RHYSE</name>
<evidence type="ECO:0000313" key="2">
    <source>
        <dbReference type="EMBL" id="CZT44614.1"/>
    </source>
</evidence>
<proteinExistence type="predicted"/>
<evidence type="ECO:0000313" key="3">
    <source>
        <dbReference type="Proteomes" id="UP000177625"/>
    </source>
</evidence>
<feature type="region of interest" description="Disordered" evidence="1">
    <location>
        <begin position="177"/>
        <end position="209"/>
    </location>
</feature>
<keyword evidence="3" id="KW-1185">Reference proteome</keyword>
<accession>A0A1E1M683</accession>
<gene>
    <name evidence="2" type="ORF">RSE6_04810</name>
</gene>
<dbReference type="Proteomes" id="UP000177625">
    <property type="component" value="Unassembled WGS sequence"/>
</dbReference>